<dbReference type="Proteomes" id="UP001293254">
    <property type="component" value="Unassembled WGS sequence"/>
</dbReference>
<name>A0AAE1Y7I7_9LAMI</name>
<accession>A0AAE1Y7I7</accession>
<gene>
    <name evidence="1" type="ORF">Salat_1696100</name>
</gene>
<evidence type="ECO:0000313" key="1">
    <source>
        <dbReference type="EMBL" id="KAK4425025.1"/>
    </source>
</evidence>
<reference evidence="1" key="2">
    <citation type="journal article" date="2024" name="Plant">
        <title>Genomic evolution and insights into agronomic trait innovations of Sesamum species.</title>
        <authorList>
            <person name="Miao H."/>
            <person name="Wang L."/>
            <person name="Qu L."/>
            <person name="Liu H."/>
            <person name="Sun Y."/>
            <person name="Le M."/>
            <person name="Wang Q."/>
            <person name="Wei S."/>
            <person name="Zheng Y."/>
            <person name="Lin W."/>
            <person name="Duan Y."/>
            <person name="Cao H."/>
            <person name="Xiong S."/>
            <person name="Wang X."/>
            <person name="Wei L."/>
            <person name="Li C."/>
            <person name="Ma Q."/>
            <person name="Ju M."/>
            <person name="Zhao R."/>
            <person name="Li G."/>
            <person name="Mu C."/>
            <person name="Tian Q."/>
            <person name="Mei H."/>
            <person name="Zhang T."/>
            <person name="Gao T."/>
            <person name="Zhang H."/>
        </authorList>
    </citation>
    <scope>NUCLEOTIDE SEQUENCE</scope>
    <source>
        <strain evidence="1">3651</strain>
    </source>
</reference>
<organism evidence="1 2">
    <name type="scientific">Sesamum alatum</name>
    <dbReference type="NCBI Taxonomy" id="300844"/>
    <lineage>
        <taxon>Eukaryota</taxon>
        <taxon>Viridiplantae</taxon>
        <taxon>Streptophyta</taxon>
        <taxon>Embryophyta</taxon>
        <taxon>Tracheophyta</taxon>
        <taxon>Spermatophyta</taxon>
        <taxon>Magnoliopsida</taxon>
        <taxon>eudicotyledons</taxon>
        <taxon>Gunneridae</taxon>
        <taxon>Pentapetalae</taxon>
        <taxon>asterids</taxon>
        <taxon>lamiids</taxon>
        <taxon>Lamiales</taxon>
        <taxon>Pedaliaceae</taxon>
        <taxon>Sesamum</taxon>
    </lineage>
</organism>
<reference evidence="1" key="1">
    <citation type="submission" date="2020-06" db="EMBL/GenBank/DDBJ databases">
        <authorList>
            <person name="Li T."/>
            <person name="Hu X."/>
            <person name="Zhang T."/>
            <person name="Song X."/>
            <person name="Zhang H."/>
            <person name="Dai N."/>
            <person name="Sheng W."/>
            <person name="Hou X."/>
            <person name="Wei L."/>
        </authorList>
    </citation>
    <scope>NUCLEOTIDE SEQUENCE</scope>
    <source>
        <strain evidence="1">3651</strain>
        <tissue evidence="1">Leaf</tissue>
    </source>
</reference>
<dbReference type="EMBL" id="JACGWO010000006">
    <property type="protein sequence ID" value="KAK4425025.1"/>
    <property type="molecule type" value="Genomic_DNA"/>
</dbReference>
<proteinExistence type="predicted"/>
<evidence type="ECO:0000313" key="2">
    <source>
        <dbReference type="Proteomes" id="UP001293254"/>
    </source>
</evidence>
<dbReference type="AlphaFoldDB" id="A0AAE1Y7I7"/>
<comment type="caution">
    <text evidence="1">The sequence shown here is derived from an EMBL/GenBank/DDBJ whole genome shotgun (WGS) entry which is preliminary data.</text>
</comment>
<keyword evidence="2" id="KW-1185">Reference proteome</keyword>
<protein>
    <submittedName>
        <fullName evidence="1">Uncharacterized protein</fullName>
    </submittedName>
</protein>
<sequence length="124" mass="14366">MPSKPTVSDLSNFLFVIEPLFTSHRPISEFFREFLWLALRESESIRVVRCLVGGLEGAYWCLEKRFADSRWENEWLEMLVISYWVQGWVLGIGEVDGLGKVGWLGLVRANDFLWAALWNCSLHA</sequence>